<organism evidence="2 3">
    <name type="scientific">Polychaeton citri CBS 116435</name>
    <dbReference type="NCBI Taxonomy" id="1314669"/>
    <lineage>
        <taxon>Eukaryota</taxon>
        <taxon>Fungi</taxon>
        <taxon>Dikarya</taxon>
        <taxon>Ascomycota</taxon>
        <taxon>Pezizomycotina</taxon>
        <taxon>Dothideomycetes</taxon>
        <taxon>Dothideomycetidae</taxon>
        <taxon>Capnodiales</taxon>
        <taxon>Capnodiaceae</taxon>
        <taxon>Polychaeton</taxon>
    </lineage>
</organism>
<name>A0A9P4Q8Z4_9PEZI</name>
<comment type="caution">
    <text evidence="2">The sequence shown here is derived from an EMBL/GenBank/DDBJ whole genome shotgun (WGS) entry which is preliminary data.</text>
</comment>
<dbReference type="EMBL" id="MU003800">
    <property type="protein sequence ID" value="KAF2720394.1"/>
    <property type="molecule type" value="Genomic_DNA"/>
</dbReference>
<reference evidence="2" key="1">
    <citation type="journal article" date="2020" name="Stud. Mycol.">
        <title>101 Dothideomycetes genomes: a test case for predicting lifestyles and emergence of pathogens.</title>
        <authorList>
            <person name="Haridas S."/>
            <person name="Albert R."/>
            <person name="Binder M."/>
            <person name="Bloem J."/>
            <person name="Labutti K."/>
            <person name="Salamov A."/>
            <person name="Andreopoulos B."/>
            <person name="Baker S."/>
            <person name="Barry K."/>
            <person name="Bills G."/>
            <person name="Bluhm B."/>
            <person name="Cannon C."/>
            <person name="Castanera R."/>
            <person name="Culley D."/>
            <person name="Daum C."/>
            <person name="Ezra D."/>
            <person name="Gonzalez J."/>
            <person name="Henrissat B."/>
            <person name="Kuo A."/>
            <person name="Liang C."/>
            <person name="Lipzen A."/>
            <person name="Lutzoni F."/>
            <person name="Magnuson J."/>
            <person name="Mondo S."/>
            <person name="Nolan M."/>
            <person name="Ohm R."/>
            <person name="Pangilinan J."/>
            <person name="Park H.-J."/>
            <person name="Ramirez L."/>
            <person name="Alfaro M."/>
            <person name="Sun H."/>
            <person name="Tritt A."/>
            <person name="Yoshinaga Y."/>
            <person name="Zwiers L.-H."/>
            <person name="Turgeon B."/>
            <person name="Goodwin S."/>
            <person name="Spatafora J."/>
            <person name="Crous P."/>
            <person name="Grigoriev I."/>
        </authorList>
    </citation>
    <scope>NUCLEOTIDE SEQUENCE</scope>
    <source>
        <strain evidence="2">CBS 116435</strain>
    </source>
</reference>
<feature type="compositionally biased region" description="Polar residues" evidence="1">
    <location>
        <begin position="102"/>
        <end position="112"/>
    </location>
</feature>
<evidence type="ECO:0000313" key="2">
    <source>
        <dbReference type="EMBL" id="KAF2720394.1"/>
    </source>
</evidence>
<evidence type="ECO:0000256" key="1">
    <source>
        <dbReference type="SAM" id="MobiDB-lite"/>
    </source>
</evidence>
<feature type="compositionally biased region" description="Low complexity" evidence="1">
    <location>
        <begin position="118"/>
        <end position="130"/>
    </location>
</feature>
<protein>
    <submittedName>
        <fullName evidence="2">Uncharacterized protein</fullName>
    </submittedName>
</protein>
<evidence type="ECO:0000313" key="3">
    <source>
        <dbReference type="Proteomes" id="UP000799441"/>
    </source>
</evidence>
<feature type="region of interest" description="Disordered" evidence="1">
    <location>
        <begin position="89"/>
        <end position="148"/>
    </location>
</feature>
<keyword evidence="3" id="KW-1185">Reference proteome</keyword>
<dbReference type="Proteomes" id="UP000799441">
    <property type="component" value="Unassembled WGS sequence"/>
</dbReference>
<proteinExistence type="predicted"/>
<sequence>MDGQPTFFRYINGQAISISEPARKPITRKVVPLSSESMPSSHAKPQAATPITVQKPVLPSFDDFLKQAPIKAIGSPTAGIFRTFPDAPMAESKSAEQAGSPVRSSASRSTASPVEATPSRPAIPASAPSPGGNDTVVHKSIGSVRSGGLDRTTSLGMVDLAKHYTIAEIMHNANVWQKAHNSRELTSKNVLNRLRRAVEHVAKASGRTPASVRNGIDEAKKANGTYGCQIGSAKQASLKARTTNKDTYVI</sequence>
<accession>A0A9P4Q8Z4</accession>
<gene>
    <name evidence="2" type="ORF">K431DRAFT_330012</name>
</gene>
<dbReference type="AlphaFoldDB" id="A0A9P4Q8Z4"/>